<dbReference type="Gene3D" id="2.40.30.110">
    <property type="entry name" value="Aminomethyltransferase beta-barrel domains"/>
    <property type="match status" value="1"/>
</dbReference>
<reference evidence="6 7" key="1">
    <citation type="journal article" date="2009" name="Stand. Genomic Sci.">
        <title>Complete genome sequence of Pirellula staleyi type strain (ATCC 27377).</title>
        <authorList>
            <person name="Clum A."/>
            <person name="Tindall B.J."/>
            <person name="Sikorski J."/>
            <person name="Ivanova N."/>
            <person name="Mavrommatis K."/>
            <person name="Lucas S."/>
            <person name="Glavina del Rio T."/>
            <person name="Nolan M."/>
            <person name="Chen F."/>
            <person name="Tice H."/>
            <person name="Pitluck S."/>
            <person name="Cheng J.F."/>
            <person name="Chertkov O."/>
            <person name="Brettin T."/>
            <person name="Han C."/>
            <person name="Detter J.C."/>
            <person name="Kuske C."/>
            <person name="Bruce D."/>
            <person name="Goodwin L."/>
            <person name="Ovchinikova G."/>
            <person name="Pati A."/>
            <person name="Mikhailova N."/>
            <person name="Chen A."/>
            <person name="Palaniappan K."/>
            <person name="Land M."/>
            <person name="Hauser L."/>
            <person name="Chang Y.J."/>
            <person name="Jeffries C.D."/>
            <person name="Chain P."/>
            <person name="Rohde M."/>
            <person name="Goker M."/>
            <person name="Bristow J."/>
            <person name="Eisen J.A."/>
            <person name="Markowitz V."/>
            <person name="Hugenholtz P."/>
            <person name="Kyrpides N.C."/>
            <person name="Klenk H.P."/>
            <person name="Lapidus A."/>
        </authorList>
    </citation>
    <scope>NUCLEOTIDE SEQUENCE [LARGE SCALE GENOMIC DNA]</scope>
    <source>
        <strain evidence="7">ATCC 27377 / DSM 6068 / ICPB 4128</strain>
    </source>
</reference>
<dbReference type="AlphaFoldDB" id="D2QWJ7"/>
<dbReference type="InterPro" id="IPR013977">
    <property type="entry name" value="GcvT_C"/>
</dbReference>
<dbReference type="Gene3D" id="3.50.50.60">
    <property type="entry name" value="FAD/NAD(P)-binding domain"/>
    <property type="match status" value="1"/>
</dbReference>
<dbReference type="PANTHER" id="PTHR43757:SF15">
    <property type="entry name" value="PYRUVATE DEHYDROGENASE PHOSPHATASE REGULATORY SUBUNIT, MITOCHONDRIAL-LIKE"/>
    <property type="match status" value="1"/>
</dbReference>
<sequence>MTQLPARARVVVVGGGIAGASVAYHLTKLGYRDLLLLEQAKFAGGTTWHSAGQVGRLRTSSAMTRINQASAKLYKSLQEETGKPTGWVQTGSLMLARTKQRVQQYRRSVAMAEVLGVECEWVSPSRVRELWPLLRTSDLVGSLYVPHDGIVDPTACTLALLAGATSRGCTAIEKIAVQKLLVAKGRVSGVRTSQGDVEAEIVVLTGGMWSRELAHDVGVNIPLAPVEHHYVVSHSTGRETTHFPCGRDPDAAIYFRGSGQQIIVGAFQTVSKPWNVDRVPSNFSFQLLPPDWQHFAAPLAEGEHRIHGLKEIGIERFVNGPESFTPDNQFLLGETPELRNLFVATGFNSAGIACAGGAGEALAQWIDGGEQPYDLWSVDIRRFAPWHNQKKFLRERVSEGLGLHYRMAWPNLEFSSGRNLRRSPLHGSNEKLGAYFGQKMGIERPLYFARTQQQSSMQYSFDRQNWHDCSAHEHHAVRKSVGIFDQSSLTRLRISGPDALALLNRLCAANIDTEAGRIVYTPMLNQRGGCESDVIVVRDDADTFYLVTSSTQAIRDVDWIERNRRNDEQVEIEDISAATAVIGVMGPRSRELLALLSDADLQSTHFPYNTSRTIDVGLARVRAMRMTYVGELGYELHLRADQAPQLYDELLSAGQSLGARPAGYYAMNSLRLEKAYRAWGSDLSVDDTPLEAGLGFTIDWNKPAGFLGKEALLQQRSTGLRKRLVQIVLHDSRAQLWGGERIFRGESCIGYTSSAAYGHTFGASVALGYLKSNSDILSNAWIEAGRYQVELDGELFAARVSLRPLYDPTSTRILA</sequence>
<evidence type="ECO:0000259" key="4">
    <source>
        <dbReference type="Pfam" id="PF08669"/>
    </source>
</evidence>
<dbReference type="InterPro" id="IPR027266">
    <property type="entry name" value="TrmE/GcvT-like"/>
</dbReference>
<dbReference type="Gene3D" id="3.30.1360.120">
    <property type="entry name" value="Probable tRNA modification gtpase trme, domain 1"/>
    <property type="match status" value="1"/>
</dbReference>
<dbReference type="InterPro" id="IPR028896">
    <property type="entry name" value="GcvT/YgfZ/DmdA"/>
</dbReference>
<name>D2QWJ7_PIRSD</name>
<dbReference type="PANTHER" id="PTHR43757">
    <property type="entry name" value="AMINOMETHYLTRANSFERASE"/>
    <property type="match status" value="1"/>
</dbReference>
<evidence type="ECO:0000259" key="2">
    <source>
        <dbReference type="Pfam" id="PF01266"/>
    </source>
</evidence>
<dbReference type="HOGENOM" id="CLU_007884_11_0_0"/>
<proteinExistence type="inferred from homology"/>
<dbReference type="SUPFAM" id="SSF101790">
    <property type="entry name" value="Aminomethyltransferase beta-barrel domain"/>
    <property type="match status" value="1"/>
</dbReference>
<dbReference type="Gene3D" id="3.30.70.1400">
    <property type="entry name" value="Aminomethyltransferase beta-barrel domains"/>
    <property type="match status" value="1"/>
</dbReference>
<dbReference type="InterPro" id="IPR036188">
    <property type="entry name" value="FAD/NAD-bd_sf"/>
</dbReference>
<dbReference type="SUPFAM" id="SSF51905">
    <property type="entry name" value="FAD/NAD(P)-binding domain"/>
    <property type="match status" value="1"/>
</dbReference>
<evidence type="ECO:0000313" key="6">
    <source>
        <dbReference type="EMBL" id="ADB17800.1"/>
    </source>
</evidence>
<feature type="domain" description="FAD dependent oxidoreductase" evidence="2">
    <location>
        <begin position="9"/>
        <end position="365"/>
    </location>
</feature>
<evidence type="ECO:0000313" key="7">
    <source>
        <dbReference type="Proteomes" id="UP000001887"/>
    </source>
</evidence>
<protein>
    <submittedName>
        <fullName evidence="6">FAD dependent oxidoreductase</fullName>
    </submittedName>
</protein>
<dbReference type="Pfam" id="PF01571">
    <property type="entry name" value="GCV_T"/>
    <property type="match status" value="1"/>
</dbReference>
<dbReference type="OrthoDB" id="270342at2"/>
<dbReference type="KEGG" id="psl:Psta_3136"/>
<dbReference type="STRING" id="530564.Psta_3136"/>
<dbReference type="Pfam" id="PF08669">
    <property type="entry name" value="GCV_T_C"/>
    <property type="match status" value="1"/>
</dbReference>
<dbReference type="SUPFAM" id="SSF103025">
    <property type="entry name" value="Folate-binding domain"/>
    <property type="match status" value="1"/>
</dbReference>
<feature type="domain" description="FAD dependent oxidoreductase central" evidence="5">
    <location>
        <begin position="369"/>
        <end position="423"/>
    </location>
</feature>
<keyword evidence="7" id="KW-1185">Reference proteome</keyword>
<dbReference type="InterPro" id="IPR029043">
    <property type="entry name" value="GcvT/YgfZ_C"/>
</dbReference>
<gene>
    <name evidence="6" type="ordered locus">Psta_3136</name>
</gene>
<evidence type="ECO:0000256" key="1">
    <source>
        <dbReference type="ARBA" id="ARBA00008609"/>
    </source>
</evidence>
<dbReference type="InterPro" id="IPR032503">
    <property type="entry name" value="FAO_M"/>
</dbReference>
<evidence type="ECO:0000259" key="5">
    <source>
        <dbReference type="Pfam" id="PF16350"/>
    </source>
</evidence>
<dbReference type="Pfam" id="PF16350">
    <property type="entry name" value="FAO_M"/>
    <property type="match status" value="1"/>
</dbReference>
<dbReference type="eggNOG" id="COG0665">
    <property type="taxonomic scope" value="Bacteria"/>
</dbReference>
<accession>D2QWJ7</accession>
<organism evidence="6 7">
    <name type="scientific">Pirellula staleyi (strain ATCC 27377 / DSM 6068 / ICPB 4128)</name>
    <name type="common">Pirella staleyi</name>
    <dbReference type="NCBI Taxonomy" id="530564"/>
    <lineage>
        <taxon>Bacteria</taxon>
        <taxon>Pseudomonadati</taxon>
        <taxon>Planctomycetota</taxon>
        <taxon>Planctomycetia</taxon>
        <taxon>Pirellulales</taxon>
        <taxon>Pirellulaceae</taxon>
        <taxon>Pirellula</taxon>
    </lineage>
</organism>
<dbReference type="InterPro" id="IPR006076">
    <property type="entry name" value="FAD-dep_OxRdtase"/>
</dbReference>
<dbReference type="EMBL" id="CP001848">
    <property type="protein sequence ID" value="ADB17800.1"/>
    <property type="molecule type" value="Genomic_DNA"/>
</dbReference>
<feature type="domain" description="GCVT N-terminal" evidence="3">
    <location>
        <begin position="425"/>
        <end position="702"/>
    </location>
</feature>
<feature type="domain" description="Aminomethyltransferase C-terminal" evidence="4">
    <location>
        <begin position="722"/>
        <end position="807"/>
    </location>
</feature>
<dbReference type="Proteomes" id="UP000001887">
    <property type="component" value="Chromosome"/>
</dbReference>
<dbReference type="eggNOG" id="COG0404">
    <property type="taxonomic scope" value="Bacteria"/>
</dbReference>
<evidence type="ECO:0000259" key="3">
    <source>
        <dbReference type="Pfam" id="PF01571"/>
    </source>
</evidence>
<dbReference type="InterPro" id="IPR006222">
    <property type="entry name" value="GCVT_N"/>
</dbReference>
<comment type="similarity">
    <text evidence="1">Belongs to the GcvT family.</text>
</comment>
<dbReference type="Pfam" id="PF01266">
    <property type="entry name" value="DAO"/>
    <property type="match status" value="1"/>
</dbReference>
<dbReference type="SUPFAM" id="SSF54373">
    <property type="entry name" value="FAD-linked reductases, C-terminal domain"/>
    <property type="match status" value="1"/>
</dbReference>
<dbReference type="Gene3D" id="3.30.9.10">
    <property type="entry name" value="D-Amino Acid Oxidase, subunit A, domain 2"/>
    <property type="match status" value="1"/>
</dbReference>